<organism evidence="2 3">
    <name type="scientific">Corynespora cassiicola Philippines</name>
    <dbReference type="NCBI Taxonomy" id="1448308"/>
    <lineage>
        <taxon>Eukaryota</taxon>
        <taxon>Fungi</taxon>
        <taxon>Dikarya</taxon>
        <taxon>Ascomycota</taxon>
        <taxon>Pezizomycotina</taxon>
        <taxon>Dothideomycetes</taxon>
        <taxon>Pleosporomycetidae</taxon>
        <taxon>Pleosporales</taxon>
        <taxon>Corynesporascaceae</taxon>
        <taxon>Corynespora</taxon>
    </lineage>
</organism>
<reference evidence="2 3" key="1">
    <citation type="journal article" date="2018" name="Front. Microbiol.">
        <title>Genome-Wide Analysis of Corynespora cassiicola Leaf Fall Disease Putative Effectors.</title>
        <authorList>
            <person name="Lopez D."/>
            <person name="Ribeiro S."/>
            <person name="Label P."/>
            <person name="Fumanal B."/>
            <person name="Venisse J.S."/>
            <person name="Kohler A."/>
            <person name="de Oliveira R.R."/>
            <person name="Labutti K."/>
            <person name="Lipzen A."/>
            <person name="Lail K."/>
            <person name="Bauer D."/>
            <person name="Ohm R.A."/>
            <person name="Barry K.W."/>
            <person name="Spatafora J."/>
            <person name="Grigoriev I.V."/>
            <person name="Martin F.M."/>
            <person name="Pujade-Renaud V."/>
        </authorList>
    </citation>
    <scope>NUCLEOTIDE SEQUENCE [LARGE SCALE GENOMIC DNA]</scope>
    <source>
        <strain evidence="2 3">Philippines</strain>
    </source>
</reference>
<dbReference type="Proteomes" id="UP000240883">
    <property type="component" value="Unassembled WGS sequence"/>
</dbReference>
<keyword evidence="3" id="KW-1185">Reference proteome</keyword>
<evidence type="ECO:0000256" key="1">
    <source>
        <dbReference type="SAM" id="MobiDB-lite"/>
    </source>
</evidence>
<evidence type="ECO:0000313" key="3">
    <source>
        <dbReference type="Proteomes" id="UP000240883"/>
    </source>
</evidence>
<proteinExistence type="predicted"/>
<accession>A0A2T2NBX7</accession>
<dbReference type="EMBL" id="KZ678140">
    <property type="protein sequence ID" value="PSN62937.1"/>
    <property type="molecule type" value="Genomic_DNA"/>
</dbReference>
<sequence length="406" mass="46673">MPETRGDRALCIERRNLAHFKPSAAAILLVLHHEYLLLNRQVAREALEVLFKNHKVLLSCGPYVLRSLLYLIEEQNGPSKQWLKWLKHIELDWITFPNLRFYPPNREAFPDVSSWEQDPHEVDVDYIRGAQYSGHYDENDYEGGSHYDDNFYAPENTILYPSFTQLEQDQAPDPNDPFGFATHYPFTDPSREPTDESEAQEDSATKLDLLISTEVTPLFGYLSSPTFSLSSITLPLYFISSNSFALRDADRPGYGLPVQLRYWAQMCVHALIMLLDSATLLSEVRVKYIPWDIWASMESGEELARLLEHGVLFDREVEGGVRAFEGQAFRSLWAGLQERGFCEGDDRMGLEATVEFVKWEGDLDRCRVGDELEVVFTNGVMFDADMAPQFYAIICFFDTDMELLLR</sequence>
<dbReference type="OrthoDB" id="62952at2759"/>
<evidence type="ECO:0000313" key="2">
    <source>
        <dbReference type="EMBL" id="PSN62937.1"/>
    </source>
</evidence>
<gene>
    <name evidence="2" type="ORF">BS50DRAFT_637497</name>
</gene>
<feature type="region of interest" description="Disordered" evidence="1">
    <location>
        <begin position="171"/>
        <end position="203"/>
    </location>
</feature>
<name>A0A2T2NBX7_CORCC</name>
<protein>
    <submittedName>
        <fullName evidence="2">Uncharacterized protein</fullName>
    </submittedName>
</protein>
<dbReference type="AlphaFoldDB" id="A0A2T2NBX7"/>